<reference evidence="3 4" key="2">
    <citation type="submission" date="2017-10" db="EMBL/GenBank/DDBJ databases">
        <title>Genome analyses suggest a sexual origin of heterokaryosis in a supposedly ancient asexual fungus.</title>
        <authorList>
            <person name="Corradi N."/>
            <person name="Sedzielewska K."/>
            <person name="Noel J."/>
            <person name="Charron P."/>
            <person name="Farinelli L."/>
            <person name="Marton T."/>
            <person name="Kruger M."/>
            <person name="Pelin A."/>
            <person name="Brachmann A."/>
            <person name="Corradi N."/>
        </authorList>
    </citation>
    <scope>NUCLEOTIDE SEQUENCE [LARGE SCALE GENOMIC DNA]</scope>
    <source>
        <strain evidence="3 4">A1</strain>
    </source>
</reference>
<sequence length="135" mass="14787">MEYINIGDIKESATIGIAGSRGIDWADDTISAPPAEIIWDESFIGGGGGDISLFSFNSNWSLRDLFSSIKFDRAEYKASISQLVISCVASIPFSIHFIVYSFELWSSFARSNSSLRDSISDELIWGGFPPVTSKS</sequence>
<evidence type="ECO:0000256" key="1">
    <source>
        <dbReference type="SAM" id="Phobius"/>
    </source>
</evidence>
<dbReference type="Proteomes" id="UP000232688">
    <property type="component" value="Unassembled WGS sequence"/>
</dbReference>
<protein>
    <submittedName>
        <fullName evidence="3">Uncharacterized protein</fullName>
    </submittedName>
</protein>
<organism evidence="3 4">
    <name type="scientific">Rhizophagus irregularis</name>
    <dbReference type="NCBI Taxonomy" id="588596"/>
    <lineage>
        <taxon>Eukaryota</taxon>
        <taxon>Fungi</taxon>
        <taxon>Fungi incertae sedis</taxon>
        <taxon>Mucoromycota</taxon>
        <taxon>Glomeromycotina</taxon>
        <taxon>Glomeromycetes</taxon>
        <taxon>Glomerales</taxon>
        <taxon>Glomeraceae</taxon>
        <taxon>Rhizophagus</taxon>
    </lineage>
</organism>
<dbReference type="AlphaFoldDB" id="A0A2N0QVH8"/>
<evidence type="ECO:0000313" key="3">
    <source>
        <dbReference type="EMBL" id="PKC55020.1"/>
    </source>
</evidence>
<dbReference type="EMBL" id="LLXH01002843">
    <property type="protein sequence ID" value="PKC55020.1"/>
    <property type="molecule type" value="Genomic_DNA"/>
</dbReference>
<dbReference type="VEuPathDB" id="FungiDB:RhiirA1_476308"/>
<gene>
    <name evidence="3" type="ORF">RhiirA1_476303</name>
    <name evidence="2" type="ORF">RhiirA1_476308</name>
</gene>
<evidence type="ECO:0000313" key="4">
    <source>
        <dbReference type="Proteomes" id="UP000232688"/>
    </source>
</evidence>
<keyword evidence="1" id="KW-1133">Transmembrane helix</keyword>
<dbReference type="VEuPathDB" id="FungiDB:RhiirFUN_023120"/>
<keyword evidence="1" id="KW-0812">Transmembrane</keyword>
<evidence type="ECO:0000313" key="2">
    <source>
        <dbReference type="EMBL" id="PKC55017.1"/>
    </source>
</evidence>
<feature type="transmembrane region" description="Helical" evidence="1">
    <location>
        <begin position="83"/>
        <end position="102"/>
    </location>
</feature>
<proteinExistence type="predicted"/>
<keyword evidence="1" id="KW-0472">Membrane</keyword>
<reference evidence="3 4" key="1">
    <citation type="submission" date="2017-10" db="EMBL/GenBank/DDBJ databases">
        <title>Extensive intraspecific genome diversity in a model arbuscular mycorrhizal fungus.</title>
        <authorList>
            <person name="Chen E.C.H."/>
            <person name="Morin E."/>
            <person name="Baudet D."/>
            <person name="Noel J."/>
            <person name="Ndikumana S."/>
            <person name="Charron P."/>
            <person name="St-Onge C."/>
            <person name="Giorgi J."/>
            <person name="Grigoriev I.V."/>
            <person name="Roux C."/>
            <person name="Martin F.M."/>
            <person name="Corradi N."/>
        </authorList>
    </citation>
    <scope>NUCLEOTIDE SEQUENCE [LARGE SCALE GENOMIC DNA]</scope>
    <source>
        <strain evidence="3 4">A1</strain>
    </source>
</reference>
<name>A0A2N0QVH8_9GLOM</name>
<accession>A0A2N0QVH8</accession>
<comment type="caution">
    <text evidence="3">The sequence shown here is derived from an EMBL/GenBank/DDBJ whole genome shotgun (WGS) entry which is preliminary data.</text>
</comment>
<dbReference type="VEuPathDB" id="FungiDB:RhiirA1_476303"/>
<dbReference type="EMBL" id="LLXH01002845">
    <property type="protein sequence ID" value="PKC55017.1"/>
    <property type="molecule type" value="Genomic_DNA"/>
</dbReference>